<dbReference type="GO" id="GO:0003677">
    <property type="term" value="F:DNA binding"/>
    <property type="evidence" value="ECO:0007669"/>
    <property type="project" value="UniProtKB-UniRule"/>
</dbReference>
<dbReference type="SMART" id="SM00482">
    <property type="entry name" value="POLAc"/>
    <property type="match status" value="1"/>
</dbReference>
<dbReference type="InterPro" id="IPR020046">
    <property type="entry name" value="5-3_exonucl_a-hlix_arch_N"/>
</dbReference>
<dbReference type="NCBIfam" id="TIGR00593">
    <property type="entry name" value="pola"/>
    <property type="match status" value="1"/>
</dbReference>
<evidence type="ECO:0000256" key="11">
    <source>
        <dbReference type="ARBA" id="ARBA00022932"/>
    </source>
</evidence>
<dbReference type="SUPFAM" id="SSF47807">
    <property type="entry name" value="5' to 3' exonuclease, C-terminal subdomain"/>
    <property type="match status" value="1"/>
</dbReference>
<feature type="domain" description="DNA-directed DNA polymerase family A palm" evidence="19">
    <location>
        <begin position="687"/>
        <end position="895"/>
    </location>
</feature>
<dbReference type="InterPro" id="IPR029060">
    <property type="entry name" value="PIN-like_dom_sf"/>
</dbReference>
<accession>A0A6B1DYF6</accession>
<dbReference type="EMBL" id="VXPY01000095">
    <property type="protein sequence ID" value="MYD91414.1"/>
    <property type="molecule type" value="Genomic_DNA"/>
</dbReference>
<dbReference type="Gene3D" id="3.30.70.370">
    <property type="match status" value="1"/>
</dbReference>
<dbReference type="SUPFAM" id="SSF88723">
    <property type="entry name" value="PIN domain-like"/>
    <property type="match status" value="1"/>
</dbReference>
<comment type="similarity">
    <text evidence="1 16">Belongs to the DNA polymerase type-A family.</text>
</comment>
<dbReference type="SMART" id="SM00475">
    <property type="entry name" value="53EXOc"/>
    <property type="match status" value="1"/>
</dbReference>
<dbReference type="Gene3D" id="1.20.1060.10">
    <property type="entry name" value="Taq DNA Polymerase, Chain T, domain 4"/>
    <property type="match status" value="1"/>
</dbReference>
<dbReference type="Pfam" id="PF01367">
    <property type="entry name" value="5_3_exonuc"/>
    <property type="match status" value="1"/>
</dbReference>
<evidence type="ECO:0000256" key="7">
    <source>
        <dbReference type="ARBA" id="ARBA00022722"/>
    </source>
</evidence>
<dbReference type="InterPro" id="IPR043502">
    <property type="entry name" value="DNA/RNA_pol_sf"/>
</dbReference>
<evidence type="ECO:0000256" key="14">
    <source>
        <dbReference type="ARBA" id="ARBA00049244"/>
    </source>
</evidence>
<evidence type="ECO:0000256" key="8">
    <source>
        <dbReference type="ARBA" id="ARBA00022763"/>
    </source>
</evidence>
<dbReference type="CDD" id="cd06139">
    <property type="entry name" value="DNA_polA_I_Ecoli_like_exo"/>
    <property type="match status" value="1"/>
</dbReference>
<dbReference type="PRINTS" id="PR00868">
    <property type="entry name" value="DNAPOLI"/>
</dbReference>
<evidence type="ECO:0000256" key="12">
    <source>
        <dbReference type="ARBA" id="ARBA00023125"/>
    </source>
</evidence>
<keyword evidence="5 16" id="KW-0548">Nucleotidyltransferase</keyword>
<evidence type="ECO:0000313" key="20">
    <source>
        <dbReference type="EMBL" id="MYD91414.1"/>
    </source>
</evidence>
<evidence type="ECO:0000256" key="9">
    <source>
        <dbReference type="ARBA" id="ARBA00022801"/>
    </source>
</evidence>
<dbReference type="InterPro" id="IPR002562">
    <property type="entry name" value="3'-5'_exonuclease_dom"/>
</dbReference>
<protein>
    <recommendedName>
        <fullName evidence="3 15">DNA polymerase I</fullName>
        <ecNumber evidence="2 15">2.7.7.7</ecNumber>
    </recommendedName>
</protein>
<evidence type="ECO:0000256" key="6">
    <source>
        <dbReference type="ARBA" id="ARBA00022705"/>
    </source>
</evidence>
<dbReference type="InterPro" id="IPR036279">
    <property type="entry name" value="5-3_exonuclease_C_sf"/>
</dbReference>
<dbReference type="CDD" id="cd09859">
    <property type="entry name" value="PIN_53EXO"/>
    <property type="match status" value="1"/>
</dbReference>
<keyword evidence="11 16" id="KW-0239">DNA-directed DNA polymerase</keyword>
<dbReference type="GO" id="GO:0006261">
    <property type="term" value="P:DNA-templated DNA replication"/>
    <property type="evidence" value="ECO:0007669"/>
    <property type="project" value="UniProtKB-UniRule"/>
</dbReference>
<dbReference type="Gene3D" id="1.10.150.20">
    <property type="entry name" value="5' to 3' exonuclease, C-terminal subdomain"/>
    <property type="match status" value="2"/>
</dbReference>
<comment type="caution">
    <text evidence="20">The sequence shown here is derived from an EMBL/GenBank/DDBJ whole genome shotgun (WGS) entry which is preliminary data.</text>
</comment>
<evidence type="ECO:0000256" key="16">
    <source>
        <dbReference type="RuleBase" id="RU004460"/>
    </source>
</evidence>
<reference evidence="20" key="1">
    <citation type="submission" date="2019-09" db="EMBL/GenBank/DDBJ databases">
        <title>Characterisation of the sponge microbiome using genome-centric metagenomics.</title>
        <authorList>
            <person name="Engelberts J.P."/>
            <person name="Robbins S.J."/>
            <person name="De Goeij J.M."/>
            <person name="Aranda M."/>
            <person name="Bell S.C."/>
            <person name="Webster N.S."/>
        </authorList>
    </citation>
    <scope>NUCLEOTIDE SEQUENCE</scope>
    <source>
        <strain evidence="20">SB0662_bin_9</strain>
    </source>
</reference>
<dbReference type="FunFam" id="1.10.150.20:FF:000003">
    <property type="entry name" value="DNA polymerase I"/>
    <property type="match status" value="1"/>
</dbReference>
<evidence type="ECO:0000256" key="4">
    <source>
        <dbReference type="ARBA" id="ARBA00022679"/>
    </source>
</evidence>
<keyword evidence="6 16" id="KW-0235">DNA replication</keyword>
<dbReference type="SUPFAM" id="SSF56672">
    <property type="entry name" value="DNA/RNA polymerases"/>
    <property type="match status" value="1"/>
</dbReference>
<evidence type="ECO:0000256" key="15">
    <source>
        <dbReference type="NCBIfam" id="TIGR00593"/>
    </source>
</evidence>
<dbReference type="PANTHER" id="PTHR10133:SF27">
    <property type="entry name" value="DNA POLYMERASE NU"/>
    <property type="match status" value="1"/>
</dbReference>
<keyword evidence="12 16" id="KW-0238">DNA-binding</keyword>
<feature type="domain" description="5'-3' exonuclease" evidence="18">
    <location>
        <begin position="1"/>
        <end position="265"/>
    </location>
</feature>
<evidence type="ECO:0000256" key="3">
    <source>
        <dbReference type="ARBA" id="ARBA00020311"/>
    </source>
</evidence>
<dbReference type="CDD" id="cd09898">
    <property type="entry name" value="H3TH_53EXO"/>
    <property type="match status" value="1"/>
</dbReference>
<evidence type="ECO:0000256" key="10">
    <source>
        <dbReference type="ARBA" id="ARBA00022839"/>
    </source>
</evidence>
<sequence length="933" mass="103535">MKTCVLIDGHSEAYRAYFAMSRANLAVRETGEQTGAVFGFLRQLIAVIREHNPDAVVVAFDPKKTFRDDLFPAYKATRERMPDDLRGQIGRIHQVLDAMNIRTLTVDNYEADDVIGTLAARAEAAGMQVLIKTGDRDLFQLATDRVRVIYTSSRSRGRNDIFDGAAVEQQFEVRAEQFVHMKALQGDNSDNIPGVPGVGPKSAAKLVKQFGSVQGLYDGLEGITAKKLKQNLREYRDQVQRNLELVRIVRDVPLEFDLDDAAPLQPDHVRLAELMKELGLQSTLNQYNELLVGQGGLFDDGLSPLMSTAEQERLDRAAGYVSVTTEAQLQELAASLQACANMAFDFETTSIDGLTADVVGLALSWDVGKAAYIPIAHETGSQLPWEQVRNALAAVFADGMVAKTAHNAKYDLMVARGNGLEIVGELHDTMLMAYAVDAGQHRLGLKDLALRELDVVMQPITDLIGTGRNQQSFASVDPEQAAVYAADDAAQTLALYHRFKFVLKAGGLWKLYADIEFPLVSILADMETRGVRLDRNYLLKLQAEYRERLEALVARMYELAGREFNVRSTQQLSQVLFDKGGFDLPTKGLRKTKSGNYSTAAGVLEDLEVRLRGEDTLTERQAAGLGTILEYRQLHKLSSTYVDNLLAMMDAETDRVHTSFNQAGAATGRMSSNNPNLQNIPIRTEEGRRLRRAFIAEPGHVMLAADYSQVELRVLAHVAGDERLTRAFQEEQDIHAITAAELFRVPLADVDRSQRALGKTINFATIYGSTAFGLSQRTEMSVAEAEEFLTRYFETYPKVEQWVEDTRQAAARDGHVTTLTGRKRLFPELQGGKLPPQQRRAVERAAINAPIQGSAADILKIAMARVERVLERCNLAGCMLLQVHDELVLEVPERELAQTASVVKQEMEQAFSLHVPLRADVETGLNWRDLTPV</sequence>
<dbReference type="Gene3D" id="3.40.50.1010">
    <property type="entry name" value="5'-nuclease"/>
    <property type="match status" value="1"/>
</dbReference>
<dbReference type="InterPro" id="IPR002421">
    <property type="entry name" value="5-3_exonuclease"/>
</dbReference>
<dbReference type="AlphaFoldDB" id="A0A6B1DYF6"/>
<dbReference type="GO" id="GO:0008408">
    <property type="term" value="F:3'-5' exonuclease activity"/>
    <property type="evidence" value="ECO:0007669"/>
    <property type="project" value="UniProtKB-UniRule"/>
</dbReference>
<dbReference type="Pfam" id="PF01612">
    <property type="entry name" value="DNA_pol_A_exo1"/>
    <property type="match status" value="1"/>
</dbReference>
<feature type="domain" description="3'-5' exonuclease" evidence="17">
    <location>
        <begin position="320"/>
        <end position="504"/>
    </location>
</feature>
<dbReference type="CDD" id="cd08637">
    <property type="entry name" value="DNA_pol_A_pol_I_C"/>
    <property type="match status" value="1"/>
</dbReference>
<evidence type="ECO:0000256" key="2">
    <source>
        <dbReference type="ARBA" id="ARBA00012417"/>
    </source>
</evidence>
<evidence type="ECO:0000256" key="5">
    <source>
        <dbReference type="ARBA" id="ARBA00022695"/>
    </source>
</evidence>
<dbReference type="InterPro" id="IPR001098">
    <property type="entry name" value="DNA-dir_DNA_pol_A_palm_dom"/>
</dbReference>
<evidence type="ECO:0000259" key="18">
    <source>
        <dbReference type="SMART" id="SM00475"/>
    </source>
</evidence>
<dbReference type="InterPro" id="IPR008918">
    <property type="entry name" value="HhH2"/>
</dbReference>
<dbReference type="InterPro" id="IPR020045">
    <property type="entry name" value="DNA_polI_H3TH"/>
</dbReference>
<keyword evidence="13 16" id="KW-0234">DNA repair</keyword>
<keyword evidence="7" id="KW-0540">Nuclease</keyword>
<dbReference type="GO" id="GO:0008409">
    <property type="term" value="F:5'-3' exonuclease activity"/>
    <property type="evidence" value="ECO:0007669"/>
    <property type="project" value="UniProtKB-UniRule"/>
</dbReference>
<dbReference type="Pfam" id="PF00476">
    <property type="entry name" value="DNA_pol_A"/>
    <property type="match status" value="1"/>
</dbReference>
<dbReference type="SUPFAM" id="SSF53098">
    <property type="entry name" value="Ribonuclease H-like"/>
    <property type="match status" value="1"/>
</dbReference>
<dbReference type="EC" id="2.7.7.7" evidence="2 15"/>
<dbReference type="InterPro" id="IPR002298">
    <property type="entry name" value="DNA_polymerase_A"/>
</dbReference>
<dbReference type="InterPro" id="IPR018320">
    <property type="entry name" value="DNA_polymerase_1"/>
</dbReference>
<dbReference type="SMART" id="SM00279">
    <property type="entry name" value="HhH2"/>
    <property type="match status" value="1"/>
</dbReference>
<organism evidence="20">
    <name type="scientific">Caldilineaceae bacterium SB0662_bin_9</name>
    <dbReference type="NCBI Taxonomy" id="2605258"/>
    <lineage>
        <taxon>Bacteria</taxon>
        <taxon>Bacillati</taxon>
        <taxon>Chloroflexota</taxon>
        <taxon>Caldilineae</taxon>
        <taxon>Caldilineales</taxon>
        <taxon>Caldilineaceae</taxon>
    </lineage>
</organism>
<dbReference type="Pfam" id="PF02739">
    <property type="entry name" value="5_3_exonuc_N"/>
    <property type="match status" value="1"/>
</dbReference>
<dbReference type="GO" id="GO:0003887">
    <property type="term" value="F:DNA-directed DNA polymerase activity"/>
    <property type="evidence" value="ECO:0007669"/>
    <property type="project" value="UniProtKB-UniRule"/>
</dbReference>
<keyword evidence="4 16" id="KW-0808">Transferase</keyword>
<comment type="catalytic activity">
    <reaction evidence="14 16">
        <text>DNA(n) + a 2'-deoxyribonucleoside 5'-triphosphate = DNA(n+1) + diphosphate</text>
        <dbReference type="Rhea" id="RHEA:22508"/>
        <dbReference type="Rhea" id="RHEA-COMP:17339"/>
        <dbReference type="Rhea" id="RHEA-COMP:17340"/>
        <dbReference type="ChEBI" id="CHEBI:33019"/>
        <dbReference type="ChEBI" id="CHEBI:61560"/>
        <dbReference type="ChEBI" id="CHEBI:173112"/>
        <dbReference type="EC" id="2.7.7.7"/>
    </reaction>
</comment>
<keyword evidence="9 16" id="KW-0378">Hydrolase</keyword>
<dbReference type="NCBIfam" id="NF004397">
    <property type="entry name" value="PRK05755.1"/>
    <property type="match status" value="1"/>
</dbReference>
<evidence type="ECO:0000259" key="17">
    <source>
        <dbReference type="SMART" id="SM00474"/>
    </source>
</evidence>
<dbReference type="InterPro" id="IPR012337">
    <property type="entry name" value="RNaseH-like_sf"/>
</dbReference>
<dbReference type="SMART" id="SM00474">
    <property type="entry name" value="35EXOc"/>
    <property type="match status" value="1"/>
</dbReference>
<name>A0A6B1DYF6_9CHLR</name>
<gene>
    <name evidence="16 20" type="primary">polA</name>
    <name evidence="20" type="ORF">F4Y08_13935</name>
</gene>
<evidence type="ECO:0000259" key="19">
    <source>
        <dbReference type="SMART" id="SM00482"/>
    </source>
</evidence>
<comment type="function">
    <text evidence="16">In addition to polymerase activity, this DNA polymerase exhibits 3'-5' and 5'-3' exonuclease activity.</text>
</comment>
<dbReference type="GO" id="GO:0006302">
    <property type="term" value="P:double-strand break repair"/>
    <property type="evidence" value="ECO:0007669"/>
    <property type="project" value="TreeGrafter"/>
</dbReference>
<dbReference type="PANTHER" id="PTHR10133">
    <property type="entry name" value="DNA POLYMERASE I"/>
    <property type="match status" value="1"/>
</dbReference>
<dbReference type="InterPro" id="IPR036397">
    <property type="entry name" value="RNaseH_sf"/>
</dbReference>
<evidence type="ECO:0000256" key="13">
    <source>
        <dbReference type="ARBA" id="ARBA00023204"/>
    </source>
</evidence>
<keyword evidence="8 16" id="KW-0227">DNA damage</keyword>
<dbReference type="Gene3D" id="3.30.420.10">
    <property type="entry name" value="Ribonuclease H-like superfamily/Ribonuclease H"/>
    <property type="match status" value="1"/>
</dbReference>
<proteinExistence type="inferred from homology"/>
<evidence type="ECO:0000256" key="1">
    <source>
        <dbReference type="ARBA" id="ARBA00007705"/>
    </source>
</evidence>
<dbReference type="FunFam" id="1.10.150.20:FF:000002">
    <property type="entry name" value="DNA polymerase I"/>
    <property type="match status" value="1"/>
</dbReference>
<keyword evidence="10 16" id="KW-0269">Exonuclease</keyword>